<proteinExistence type="predicted"/>
<accession>A0AAU7DQY4</accession>
<dbReference type="EMBL" id="CP121196">
    <property type="protein sequence ID" value="XBH19704.1"/>
    <property type="molecule type" value="Genomic_DNA"/>
</dbReference>
<name>A0AAU7DQY4_9BACT</name>
<evidence type="ECO:0000313" key="2">
    <source>
        <dbReference type="EMBL" id="XBH19704.1"/>
    </source>
</evidence>
<sequence>MSDTPKFEVIDRRKLKKDEEQESGTSHSTAETAPEPEKKSAGPQLVETESAKAPAPETSSDPEEEFAGEMPPLPSAEEMREQASAYDASAQRVEDLMRAQNPTLGAQPPIKFEHLVQQLYLSALMQMGAATPEGQRPRVDIIGARQSIDLLSVVEEKTKGNLTDTERRMLDTVLFELRMTFLELTKMISLQGVQAPPPKPEKH</sequence>
<gene>
    <name evidence="2" type="ORF">P8935_10385</name>
</gene>
<feature type="region of interest" description="Disordered" evidence="1">
    <location>
        <begin position="1"/>
        <end position="71"/>
    </location>
</feature>
<reference evidence="2" key="1">
    <citation type="submission" date="2023-03" db="EMBL/GenBank/DDBJ databases">
        <title>Edaphobacter sp.</title>
        <authorList>
            <person name="Huber K.J."/>
            <person name="Papendorf J."/>
            <person name="Pilke C."/>
            <person name="Bunk B."/>
            <person name="Sproeer C."/>
            <person name="Pester M."/>
        </authorList>
    </citation>
    <scope>NUCLEOTIDE SEQUENCE</scope>
    <source>
        <strain evidence="2">DSM 110680</strain>
    </source>
</reference>
<organism evidence="2">
    <name type="scientific">Telmatobacter sp. DSM 110680</name>
    <dbReference type="NCBI Taxonomy" id="3036704"/>
    <lineage>
        <taxon>Bacteria</taxon>
        <taxon>Pseudomonadati</taxon>
        <taxon>Acidobacteriota</taxon>
        <taxon>Terriglobia</taxon>
        <taxon>Terriglobales</taxon>
        <taxon>Acidobacteriaceae</taxon>
        <taxon>Telmatobacter</taxon>
    </lineage>
</organism>
<dbReference type="Pfam" id="PF08899">
    <property type="entry name" value="DUF1844"/>
    <property type="match status" value="1"/>
</dbReference>
<evidence type="ECO:0000256" key="1">
    <source>
        <dbReference type="SAM" id="MobiDB-lite"/>
    </source>
</evidence>
<dbReference type="InterPro" id="IPR014995">
    <property type="entry name" value="DUF1844"/>
</dbReference>
<feature type="compositionally biased region" description="Basic and acidic residues" evidence="1">
    <location>
        <begin position="1"/>
        <end position="19"/>
    </location>
</feature>
<protein>
    <submittedName>
        <fullName evidence="2">DUF1844 domain-containing protein</fullName>
    </submittedName>
</protein>
<dbReference type="RefSeq" id="WP_348264923.1">
    <property type="nucleotide sequence ID" value="NZ_CP121196.1"/>
</dbReference>
<dbReference type="AlphaFoldDB" id="A0AAU7DQY4"/>